<feature type="region of interest" description="Disordered" evidence="1">
    <location>
        <begin position="354"/>
        <end position="444"/>
    </location>
</feature>
<feature type="non-terminal residue" evidence="3">
    <location>
        <position position="1"/>
    </location>
</feature>
<protein>
    <submittedName>
        <fullName evidence="3">Uncharacterized serine-rich protein C215.13-like</fullName>
    </submittedName>
</protein>
<evidence type="ECO:0000256" key="1">
    <source>
        <dbReference type="SAM" id="MobiDB-lite"/>
    </source>
</evidence>
<feature type="compositionally biased region" description="Polar residues" evidence="1">
    <location>
        <begin position="354"/>
        <end position="374"/>
    </location>
</feature>
<feature type="compositionally biased region" description="Polar residues" evidence="1">
    <location>
        <begin position="403"/>
        <end position="444"/>
    </location>
</feature>
<proteinExistence type="predicted"/>
<name>A0ABM1BRL7_LIMPO</name>
<sequence length="444" mass="47172">AHPIDLRTSEAEREMPYVNSDLLWCPDTDGKMVDLSCLDSGPNVIVQQQHDVLQELSHMDFHGLVPELAEGEEMITQFSDPHFELDGIFADIETKVESSGILTQLLTSQPHLEELQTSISLRKRKNSEEYDTSCNQAVGNILPVPKSPCFVTQNSPPVSVEGFEVAHYPTEISTITIPSISSSSSALGTASSLVTTIPNPEFTVSRDSLHPLLTEALERPGPSNWKLPQGPSSLLAAALQYSGLPYTTLSFSASSSTSTSSLVPSVRDTISSSTTSTSPLISSHLHPPDTTMSCGIGSLSPIGATGVNGSCGDTQSDFRGSEMTSGTLLLKRSSGHDSKATTLLQNILQQPPQSLPYSLTQHPALSCNSTTGSLPPSPADSGVSDVDSSSGPLSNDESKPRYHTTSAPSRTSDSPTSGGQPYFQSQSQVALSSHRSSQLCSQRP</sequence>
<dbReference type="RefSeq" id="XP_013787316.2">
    <property type="nucleotide sequence ID" value="XM_013931862.2"/>
</dbReference>
<dbReference type="GeneID" id="106471270"/>
<dbReference type="Proteomes" id="UP000694941">
    <property type="component" value="Unplaced"/>
</dbReference>
<feature type="non-terminal residue" evidence="3">
    <location>
        <position position="444"/>
    </location>
</feature>
<gene>
    <name evidence="3" type="primary">LOC106471270</name>
</gene>
<keyword evidence="2" id="KW-1185">Reference proteome</keyword>
<accession>A0ABM1BRL7</accession>
<feature type="compositionally biased region" description="Low complexity" evidence="1">
    <location>
        <begin position="379"/>
        <end position="394"/>
    </location>
</feature>
<reference evidence="3" key="1">
    <citation type="submission" date="2025-08" db="UniProtKB">
        <authorList>
            <consortium name="RefSeq"/>
        </authorList>
    </citation>
    <scope>IDENTIFICATION</scope>
    <source>
        <tissue evidence="3">Muscle</tissue>
    </source>
</reference>
<evidence type="ECO:0000313" key="2">
    <source>
        <dbReference type="Proteomes" id="UP000694941"/>
    </source>
</evidence>
<evidence type="ECO:0000313" key="3">
    <source>
        <dbReference type="RefSeq" id="XP_013787316.2"/>
    </source>
</evidence>
<organism evidence="2 3">
    <name type="scientific">Limulus polyphemus</name>
    <name type="common">Atlantic horseshoe crab</name>
    <dbReference type="NCBI Taxonomy" id="6850"/>
    <lineage>
        <taxon>Eukaryota</taxon>
        <taxon>Metazoa</taxon>
        <taxon>Ecdysozoa</taxon>
        <taxon>Arthropoda</taxon>
        <taxon>Chelicerata</taxon>
        <taxon>Merostomata</taxon>
        <taxon>Xiphosura</taxon>
        <taxon>Limulidae</taxon>
        <taxon>Limulus</taxon>
    </lineage>
</organism>